<gene>
    <name evidence="2" type="ORF">DU35_11415</name>
    <name evidence="6" type="ORF">DU36_04310</name>
    <name evidence="5" type="ORF">DU38_05230</name>
    <name evidence="4" type="ORF">DU39_05085</name>
    <name evidence="3" type="ORF">DU41_16155</name>
    <name evidence="1" type="ORF">DU49_04260</name>
    <name evidence="7" type="ORF">DU60_08065</name>
</gene>
<evidence type="ECO:0000313" key="1">
    <source>
        <dbReference type="EMBL" id="KKG31044.1"/>
    </source>
</evidence>
<evidence type="ECO:0000313" key="14">
    <source>
        <dbReference type="Proteomes" id="UP000034921"/>
    </source>
</evidence>
<evidence type="ECO:0000313" key="11">
    <source>
        <dbReference type="Proteomes" id="UP000034243"/>
    </source>
</evidence>
<dbReference type="EMBL" id="JJPF01000002">
    <property type="protein sequence ID" value="KKG46990.1"/>
    <property type="molecule type" value="Genomic_DNA"/>
</dbReference>
<evidence type="ECO:0000313" key="8">
    <source>
        <dbReference type="Proteomes" id="UP000033878"/>
    </source>
</evidence>
<dbReference type="RefSeq" id="WP_048038505.1">
    <property type="nucleotide sequence ID" value="NZ_JJPB01000086.1"/>
</dbReference>
<dbReference type="Proteomes" id="UP000034577">
    <property type="component" value="Unassembled WGS sequence"/>
</dbReference>
<evidence type="ECO:0000313" key="12">
    <source>
        <dbReference type="Proteomes" id="UP000034577"/>
    </source>
</evidence>
<evidence type="ECO:0000313" key="13">
    <source>
        <dbReference type="Proteomes" id="UP000034667"/>
    </source>
</evidence>
<accession>A0A0F8NJ51</accession>
<dbReference type="EMBL" id="JJPD01000145">
    <property type="protein sequence ID" value="KKG38796.1"/>
    <property type="molecule type" value="Genomic_DNA"/>
</dbReference>
<reference evidence="8 9" key="1">
    <citation type="journal article" date="2015" name="ISME J.">
        <title>Genomic and phenotypic differentiation among Methanosarcina mazei populations from Columbia River sediment.</title>
        <authorList>
            <person name="Youngblut N.D."/>
            <person name="Wirth J.S."/>
            <person name="Henriksen J.R."/>
            <person name="Smith M."/>
            <person name="Simon H."/>
            <person name="Metcalf W.W."/>
            <person name="Whitaker R.J."/>
        </authorList>
    </citation>
    <scope>NUCLEOTIDE SEQUENCE [LARGE SCALE GENOMIC DNA]</scope>
    <source>
        <strain evidence="7 14">1.F.M.0.5</strain>
        <strain evidence="1 8">3.F.A.1A.3</strain>
        <strain evidence="2 12">3.F.A.2.12</strain>
        <strain evidence="3 13">3.F.A.2.3</strain>
        <strain evidence="4 9">3.F.A.2.5</strain>
        <strain evidence="5 10">3.F.A.2.6</strain>
        <strain evidence="6 11">3.F.A.2.7</strain>
    </source>
</reference>
<evidence type="ECO:0000313" key="5">
    <source>
        <dbReference type="EMBL" id="KKG47796.1"/>
    </source>
</evidence>
<evidence type="ECO:0000313" key="2">
    <source>
        <dbReference type="EMBL" id="KKG38796.1"/>
    </source>
</evidence>
<dbReference type="Proteomes" id="UP000034195">
    <property type="component" value="Unassembled WGS sequence"/>
</dbReference>
<dbReference type="Proteomes" id="UP000034151">
    <property type="component" value="Unassembled WGS sequence"/>
</dbReference>
<dbReference type="Proteomes" id="UP000034243">
    <property type="component" value="Unassembled WGS sequence"/>
</dbReference>
<dbReference type="PATRIC" id="fig|2209.39.peg.1150"/>
<name>A0A0F8NJ51_METMZ</name>
<evidence type="ECO:0000313" key="4">
    <source>
        <dbReference type="EMBL" id="KKG46990.1"/>
    </source>
</evidence>
<protein>
    <submittedName>
        <fullName evidence="7">Uncharacterized protein</fullName>
    </submittedName>
</protein>
<dbReference type="EMBL" id="JJPE01000168">
    <property type="protein sequence ID" value="KKG39389.1"/>
    <property type="molecule type" value="Genomic_DNA"/>
</dbReference>
<evidence type="ECO:0000313" key="7">
    <source>
        <dbReference type="EMBL" id="KKH24559.1"/>
    </source>
</evidence>
<dbReference type="Proteomes" id="UP000034667">
    <property type="component" value="Unassembled WGS sequence"/>
</dbReference>
<dbReference type="Proteomes" id="UP000034921">
    <property type="component" value="Unassembled WGS sequence"/>
</dbReference>
<evidence type="ECO:0000313" key="6">
    <source>
        <dbReference type="EMBL" id="KKG55259.1"/>
    </source>
</evidence>
<evidence type="ECO:0000313" key="10">
    <source>
        <dbReference type="Proteomes" id="UP000034195"/>
    </source>
</evidence>
<sequence>MSFDFEAIRVTEVSPIIVKRVVTSIPVKKPRSGVEFFRIRPEPEWKFDTYMLDLGGKSDSEGKFLLDPALYPEVIETKKLKFVRIYTGITYGSGDIFLSEIAHPDSEGKDNEYNRTRRLAYSAAEISWVKLQTNESIGAYDTVLAMSKLPEPEWPEEPENINKALEIAFKDKIIEDHNHPVLKKLRGEL</sequence>
<dbReference type="EMBL" id="JJPG01000144">
    <property type="protein sequence ID" value="KKG47796.1"/>
    <property type="molecule type" value="Genomic_DNA"/>
</dbReference>
<organism evidence="7 14">
    <name type="scientific">Methanosarcina mazei</name>
    <name type="common">Methanosarcina frisia</name>
    <dbReference type="NCBI Taxonomy" id="2209"/>
    <lineage>
        <taxon>Archaea</taxon>
        <taxon>Methanobacteriati</taxon>
        <taxon>Methanobacteriota</taxon>
        <taxon>Stenosarchaea group</taxon>
        <taxon>Methanomicrobia</taxon>
        <taxon>Methanosarcinales</taxon>
        <taxon>Methanosarcinaceae</taxon>
        <taxon>Methanosarcina</taxon>
    </lineage>
</organism>
<evidence type="ECO:0000313" key="9">
    <source>
        <dbReference type="Proteomes" id="UP000034151"/>
    </source>
</evidence>
<comment type="caution">
    <text evidence="7">The sequence shown here is derived from an EMBL/GenBank/DDBJ whole genome shotgun (WGS) entry which is preliminary data.</text>
</comment>
<dbReference type="EMBL" id="JJPH01000022">
    <property type="protein sequence ID" value="KKG55259.1"/>
    <property type="molecule type" value="Genomic_DNA"/>
</dbReference>
<dbReference type="EMBL" id="JJQE01000161">
    <property type="protein sequence ID" value="KKH24559.1"/>
    <property type="molecule type" value="Genomic_DNA"/>
</dbReference>
<evidence type="ECO:0000313" key="3">
    <source>
        <dbReference type="EMBL" id="KKG39389.1"/>
    </source>
</evidence>
<dbReference type="EMBL" id="JJPB01000086">
    <property type="protein sequence ID" value="KKG31044.1"/>
    <property type="molecule type" value="Genomic_DNA"/>
</dbReference>
<proteinExistence type="predicted"/>
<dbReference type="AlphaFoldDB" id="A0A0F8NJ51"/>
<dbReference type="Proteomes" id="UP000033878">
    <property type="component" value="Unassembled WGS sequence"/>
</dbReference>